<organism evidence="9 10">
    <name type="scientific">Coemansia guatemalensis</name>
    <dbReference type="NCBI Taxonomy" id="2761395"/>
    <lineage>
        <taxon>Eukaryota</taxon>
        <taxon>Fungi</taxon>
        <taxon>Fungi incertae sedis</taxon>
        <taxon>Zoopagomycota</taxon>
        <taxon>Kickxellomycotina</taxon>
        <taxon>Kickxellomycetes</taxon>
        <taxon>Kickxellales</taxon>
        <taxon>Kickxellaceae</taxon>
        <taxon>Coemansia</taxon>
    </lineage>
</organism>
<dbReference type="GO" id="GO:0008270">
    <property type="term" value="F:zinc ion binding"/>
    <property type="evidence" value="ECO:0007669"/>
    <property type="project" value="UniProtKB-KW"/>
</dbReference>
<dbReference type="AlphaFoldDB" id="A0A9W8LN83"/>
<keyword evidence="3 6" id="KW-0863">Zinc-finger</keyword>
<feature type="compositionally biased region" description="Low complexity" evidence="7">
    <location>
        <begin position="304"/>
        <end position="326"/>
    </location>
</feature>
<dbReference type="InterPro" id="IPR003656">
    <property type="entry name" value="Znf_BED"/>
</dbReference>
<keyword evidence="10" id="KW-1185">Reference proteome</keyword>
<name>A0A9W8LN83_9FUNG</name>
<dbReference type="GO" id="GO:0003677">
    <property type="term" value="F:DNA binding"/>
    <property type="evidence" value="ECO:0007669"/>
    <property type="project" value="InterPro"/>
</dbReference>
<dbReference type="PANTHER" id="PTHR23215">
    <property type="entry name" value="ZINC FINGER PROTEIN 207"/>
    <property type="match status" value="1"/>
</dbReference>
<dbReference type="InterPro" id="IPR036236">
    <property type="entry name" value="Znf_C2H2_sf"/>
</dbReference>
<feature type="domain" description="BED-type" evidence="8">
    <location>
        <begin position="8"/>
        <end position="67"/>
    </location>
</feature>
<evidence type="ECO:0000256" key="5">
    <source>
        <dbReference type="ARBA" id="ARBA00023242"/>
    </source>
</evidence>
<keyword evidence="5" id="KW-0539">Nucleus</keyword>
<feature type="region of interest" description="Disordered" evidence="7">
    <location>
        <begin position="142"/>
        <end position="332"/>
    </location>
</feature>
<comment type="caution">
    <text evidence="9">The sequence shown here is derived from an EMBL/GenBank/DDBJ whole genome shotgun (WGS) entry which is preliminary data.</text>
</comment>
<keyword evidence="2" id="KW-0479">Metal-binding</keyword>
<accession>A0A9W8LN83</accession>
<feature type="non-terminal residue" evidence="9">
    <location>
        <position position="332"/>
    </location>
</feature>
<feature type="compositionally biased region" description="Pro residues" evidence="7">
    <location>
        <begin position="210"/>
        <end position="256"/>
    </location>
</feature>
<dbReference type="PANTHER" id="PTHR23215:SF0">
    <property type="entry name" value="BUB3-INTERACTING AND GLEBS MOTIF-CONTAINING PROTEIN ZNF207"/>
    <property type="match status" value="1"/>
</dbReference>
<dbReference type="EMBL" id="JANBUO010003352">
    <property type="protein sequence ID" value="KAJ2791270.1"/>
    <property type="molecule type" value="Genomic_DNA"/>
</dbReference>
<proteinExistence type="predicted"/>
<evidence type="ECO:0000256" key="3">
    <source>
        <dbReference type="ARBA" id="ARBA00022771"/>
    </source>
</evidence>
<dbReference type="Proteomes" id="UP001140094">
    <property type="component" value="Unassembled WGS sequence"/>
</dbReference>
<reference evidence="9" key="1">
    <citation type="submission" date="2022-07" db="EMBL/GenBank/DDBJ databases">
        <title>Phylogenomic reconstructions and comparative analyses of Kickxellomycotina fungi.</title>
        <authorList>
            <person name="Reynolds N.K."/>
            <person name="Stajich J.E."/>
            <person name="Barry K."/>
            <person name="Grigoriev I.V."/>
            <person name="Crous P."/>
            <person name="Smith M.E."/>
        </authorList>
    </citation>
    <scope>NUCLEOTIDE SEQUENCE</scope>
    <source>
        <strain evidence="9">NRRL 1565</strain>
    </source>
</reference>
<dbReference type="CDD" id="cd20908">
    <property type="entry name" value="SUF4-like"/>
    <property type="match status" value="1"/>
</dbReference>
<dbReference type="GO" id="GO:0005634">
    <property type="term" value="C:nucleus"/>
    <property type="evidence" value="ECO:0007669"/>
    <property type="project" value="UniProtKB-SubCell"/>
</dbReference>
<feature type="compositionally biased region" description="Low complexity" evidence="7">
    <location>
        <begin position="285"/>
        <end position="296"/>
    </location>
</feature>
<dbReference type="PROSITE" id="PS50808">
    <property type="entry name" value="ZF_BED"/>
    <property type="match status" value="1"/>
</dbReference>
<evidence type="ECO:0000256" key="7">
    <source>
        <dbReference type="SAM" id="MobiDB-lite"/>
    </source>
</evidence>
<feature type="compositionally biased region" description="Pro residues" evidence="7">
    <location>
        <begin position="268"/>
        <end position="284"/>
    </location>
</feature>
<dbReference type="OrthoDB" id="1306014at2759"/>
<evidence type="ECO:0000256" key="2">
    <source>
        <dbReference type="ARBA" id="ARBA00022723"/>
    </source>
</evidence>
<evidence type="ECO:0000313" key="10">
    <source>
        <dbReference type="Proteomes" id="UP001140094"/>
    </source>
</evidence>
<dbReference type="SUPFAM" id="SSF57667">
    <property type="entry name" value="beta-beta-alpha zinc fingers"/>
    <property type="match status" value="1"/>
</dbReference>
<evidence type="ECO:0000256" key="6">
    <source>
        <dbReference type="PROSITE-ProRule" id="PRU00027"/>
    </source>
</evidence>
<keyword evidence="4" id="KW-0862">Zinc</keyword>
<sequence>MGRKKSKKPSFKPWCWYCEREFEDEKVLVNHQKAKHFKCHICSKRLNTAGGMVVHVAQVHKENIKRVPNAMPGRDNPDIEVFGSLGIPEDDKEDYEWRMREKLGEPVAKRPRIPDHANAKGAVGTADVSAEQLRWQLEQHRLSMQQHQHQRPDFGYGQPPLPPPPPMHLANGGTFPPFPRPPATAGPPGPAGPPMPHRPPGQFGGGPGFSRPPPLPPFMGYPRPPAYPPFAPPGGSFPPGRPSPPPSMPRPMPPPLHSTTSEPGGFARPPPPRPQMPPPVPPPASMQMPAPQQASPQQPPPPQIQSQAPMQPQVQPQHSQQSQQLQGETIIT</sequence>
<gene>
    <name evidence="9" type="ORF">H4R20_006888</name>
</gene>
<dbReference type="InterPro" id="IPR013087">
    <property type="entry name" value="Znf_C2H2_type"/>
</dbReference>
<protein>
    <recommendedName>
        <fullName evidence="8">BED-type domain-containing protein</fullName>
    </recommendedName>
</protein>
<evidence type="ECO:0000313" key="9">
    <source>
        <dbReference type="EMBL" id="KAJ2791270.1"/>
    </source>
</evidence>
<dbReference type="PROSITE" id="PS00028">
    <property type="entry name" value="ZINC_FINGER_C2H2_1"/>
    <property type="match status" value="1"/>
</dbReference>
<evidence type="ECO:0000256" key="4">
    <source>
        <dbReference type="ARBA" id="ARBA00022833"/>
    </source>
</evidence>
<dbReference type="SMART" id="SM00355">
    <property type="entry name" value="ZnF_C2H2"/>
    <property type="match status" value="2"/>
</dbReference>
<evidence type="ECO:0000259" key="8">
    <source>
        <dbReference type="PROSITE" id="PS50808"/>
    </source>
</evidence>
<comment type="subcellular location">
    <subcellularLocation>
        <location evidence="1">Nucleus</location>
    </subcellularLocation>
</comment>
<evidence type="ECO:0000256" key="1">
    <source>
        <dbReference type="ARBA" id="ARBA00004123"/>
    </source>
</evidence>
<dbReference type="Gene3D" id="3.30.160.60">
    <property type="entry name" value="Classic Zinc Finger"/>
    <property type="match status" value="1"/>
</dbReference>
<feature type="compositionally biased region" description="Pro residues" evidence="7">
    <location>
        <begin position="176"/>
        <end position="199"/>
    </location>
</feature>